<keyword evidence="6" id="KW-0406">Ion transport</keyword>
<evidence type="ECO:0000256" key="2">
    <source>
        <dbReference type="ARBA" id="ARBA00022448"/>
    </source>
</evidence>
<comment type="subcellular location">
    <subcellularLocation>
        <location evidence="1">Membrane</location>
        <topology evidence="1">Multi-pass membrane protein</topology>
    </subcellularLocation>
</comment>
<keyword evidence="10" id="KW-0732">Signal</keyword>
<evidence type="ECO:0000256" key="6">
    <source>
        <dbReference type="ARBA" id="ARBA00023065"/>
    </source>
</evidence>
<feature type="transmembrane region" description="Helical" evidence="9">
    <location>
        <begin position="114"/>
        <end position="140"/>
    </location>
</feature>
<keyword evidence="2" id="KW-0813">Transport</keyword>
<keyword evidence="3 9" id="KW-0812">Transmembrane</keyword>
<evidence type="ECO:0000256" key="4">
    <source>
        <dbReference type="ARBA" id="ARBA00022989"/>
    </source>
</evidence>
<evidence type="ECO:0000256" key="7">
    <source>
        <dbReference type="ARBA" id="ARBA00023136"/>
    </source>
</evidence>
<keyword evidence="8" id="KW-0739">Sodium transport</keyword>
<keyword evidence="5" id="KW-0915">Sodium</keyword>
<evidence type="ECO:0000256" key="5">
    <source>
        <dbReference type="ARBA" id="ARBA00023053"/>
    </source>
</evidence>
<evidence type="ECO:0000259" key="11">
    <source>
        <dbReference type="Pfam" id="PF00999"/>
    </source>
</evidence>
<dbReference type="Proteomes" id="UP001591681">
    <property type="component" value="Unassembled WGS sequence"/>
</dbReference>
<comment type="caution">
    <text evidence="12">The sequence shown here is derived from an EMBL/GenBank/DDBJ whole genome shotgun (WGS) entry which is preliminary data.</text>
</comment>
<feature type="transmembrane region" description="Helical" evidence="9">
    <location>
        <begin position="85"/>
        <end position="108"/>
    </location>
</feature>
<dbReference type="GO" id="GO:0016020">
    <property type="term" value="C:membrane"/>
    <property type="evidence" value="ECO:0007669"/>
    <property type="project" value="UniProtKB-SubCell"/>
</dbReference>
<accession>A0ABD1IW07</accession>
<feature type="transmembrane region" description="Helical" evidence="9">
    <location>
        <begin position="58"/>
        <end position="78"/>
    </location>
</feature>
<dbReference type="PRINTS" id="PR01084">
    <property type="entry name" value="NAHEXCHNGR"/>
</dbReference>
<evidence type="ECO:0000256" key="1">
    <source>
        <dbReference type="ARBA" id="ARBA00004141"/>
    </source>
</evidence>
<feature type="domain" description="Cation/H+ exchanger transmembrane" evidence="11">
    <location>
        <begin position="192"/>
        <end position="342"/>
    </location>
</feature>
<feature type="domain" description="Cation/H+ exchanger transmembrane" evidence="11">
    <location>
        <begin position="80"/>
        <end position="179"/>
    </location>
</feature>
<dbReference type="Pfam" id="PF00999">
    <property type="entry name" value="Na_H_Exchanger"/>
    <property type="match status" value="2"/>
</dbReference>
<sequence>MWNTIWSARVLLRLRHLWLFLLVPFLAVPAGTLASRLPSGGNSSLDKHPETFQVFSVDYSHVLVPFEIALWIMLASLAKLGDTDAFFLFLLPPIVMDAGYFLPGWLFFNNLGTILLYAVPGTLWNALAIGYLLYGLCLVLPGTALEGLSLSHCSQFGSLISTVDPVAMLPVFEEMHVNECWWWASSSAWWPLVTRFTARAQVITPLFVFLFSYRSYLTSEMLHISGIMVIISCAVSRKQYVEANISEKSHTTIKYFLKMWSSLSETLIFIFLGVSIIQDKHMWNWPFVACTLVLCLVCRVLLLTAVINRVRHNQVTFRDQFIIAYGGLRGAICFSLVFLMDDFKEAPHYHHHHCHPLHRLCAELLEVQKKSDLLSLGEEIQSRDKKPKSSLVRLYQKLVDRVNRLSAKTKRV</sequence>
<evidence type="ECO:0000256" key="8">
    <source>
        <dbReference type="ARBA" id="ARBA00023201"/>
    </source>
</evidence>
<proteinExistence type="predicted"/>
<evidence type="ECO:0000256" key="10">
    <source>
        <dbReference type="SAM" id="SignalP"/>
    </source>
</evidence>
<dbReference type="PANTHER" id="PTHR10110">
    <property type="entry name" value="SODIUM/HYDROGEN EXCHANGER"/>
    <property type="match status" value="1"/>
</dbReference>
<gene>
    <name evidence="12" type="ORF">ACEWY4_027267</name>
</gene>
<feature type="transmembrane region" description="Helical" evidence="9">
    <location>
        <begin position="322"/>
        <end position="340"/>
    </location>
</feature>
<keyword evidence="7 9" id="KW-0472">Membrane</keyword>
<name>A0ABD1IW07_9TELE</name>
<feature type="transmembrane region" description="Helical" evidence="9">
    <location>
        <begin position="283"/>
        <end position="310"/>
    </location>
</feature>
<dbReference type="AlphaFoldDB" id="A0ABD1IW07"/>
<dbReference type="EMBL" id="JBHFQA010000024">
    <property type="protein sequence ID" value="KAL2077763.1"/>
    <property type="molecule type" value="Genomic_DNA"/>
</dbReference>
<reference evidence="12 13" key="1">
    <citation type="submission" date="2024-09" db="EMBL/GenBank/DDBJ databases">
        <title>A chromosome-level genome assembly of Gray's grenadier anchovy, Coilia grayii.</title>
        <authorList>
            <person name="Fu Z."/>
        </authorList>
    </citation>
    <scope>NUCLEOTIDE SEQUENCE [LARGE SCALE GENOMIC DNA]</scope>
    <source>
        <strain evidence="12">G4</strain>
        <tissue evidence="12">Muscle</tissue>
    </source>
</reference>
<dbReference type="InterPro" id="IPR018422">
    <property type="entry name" value="Cation/H_exchanger_CPA1"/>
</dbReference>
<keyword evidence="4 9" id="KW-1133">Transmembrane helix</keyword>
<evidence type="ECO:0000256" key="3">
    <source>
        <dbReference type="ARBA" id="ARBA00022692"/>
    </source>
</evidence>
<dbReference type="InterPro" id="IPR004709">
    <property type="entry name" value="NaH_exchanger"/>
</dbReference>
<dbReference type="InterPro" id="IPR006153">
    <property type="entry name" value="Cation/H_exchanger_TM"/>
</dbReference>
<dbReference type="GO" id="GO:0006814">
    <property type="term" value="P:sodium ion transport"/>
    <property type="evidence" value="ECO:0007669"/>
    <property type="project" value="UniProtKB-KW"/>
</dbReference>
<evidence type="ECO:0000313" key="13">
    <source>
        <dbReference type="Proteomes" id="UP001591681"/>
    </source>
</evidence>
<organism evidence="12 13">
    <name type="scientific">Coilia grayii</name>
    <name type="common">Gray's grenadier anchovy</name>
    <dbReference type="NCBI Taxonomy" id="363190"/>
    <lineage>
        <taxon>Eukaryota</taxon>
        <taxon>Metazoa</taxon>
        <taxon>Chordata</taxon>
        <taxon>Craniata</taxon>
        <taxon>Vertebrata</taxon>
        <taxon>Euteleostomi</taxon>
        <taxon>Actinopterygii</taxon>
        <taxon>Neopterygii</taxon>
        <taxon>Teleostei</taxon>
        <taxon>Clupei</taxon>
        <taxon>Clupeiformes</taxon>
        <taxon>Clupeoidei</taxon>
        <taxon>Engraulidae</taxon>
        <taxon>Coilinae</taxon>
        <taxon>Coilia</taxon>
    </lineage>
</organism>
<protein>
    <recommendedName>
        <fullName evidence="11">Cation/H+ exchanger transmembrane domain-containing protein</fullName>
    </recommendedName>
</protein>
<dbReference type="PANTHER" id="PTHR10110:SF89">
    <property type="entry name" value="SODIUM_HYDROGEN EXCHANGER 2"/>
    <property type="match status" value="1"/>
</dbReference>
<evidence type="ECO:0000313" key="12">
    <source>
        <dbReference type="EMBL" id="KAL2077763.1"/>
    </source>
</evidence>
<dbReference type="Gene3D" id="6.10.140.1330">
    <property type="match status" value="1"/>
</dbReference>
<feature type="chain" id="PRO_5044855878" description="Cation/H+ exchanger transmembrane domain-containing protein" evidence="10">
    <location>
        <begin position="35"/>
        <end position="412"/>
    </location>
</feature>
<keyword evidence="13" id="KW-1185">Reference proteome</keyword>
<feature type="transmembrane region" description="Helical" evidence="9">
    <location>
        <begin position="255"/>
        <end position="277"/>
    </location>
</feature>
<feature type="signal peptide" evidence="10">
    <location>
        <begin position="1"/>
        <end position="34"/>
    </location>
</feature>
<evidence type="ECO:0000256" key="9">
    <source>
        <dbReference type="SAM" id="Phobius"/>
    </source>
</evidence>